<dbReference type="PANTHER" id="PTHR38108">
    <property type="entry name" value="UPF0319 PROTEIN YCCT"/>
    <property type="match status" value="1"/>
</dbReference>
<proteinExistence type="inferred from homology"/>
<dbReference type="RefSeq" id="WP_157721387.1">
    <property type="nucleotide sequence ID" value="NZ_CP018835.1"/>
</dbReference>
<protein>
    <recommendedName>
        <fullName evidence="5">DUF2057 domain-containing protein</fullName>
    </recommendedName>
</protein>
<dbReference type="OrthoDB" id="6214779at2"/>
<comment type="similarity">
    <text evidence="1">Belongs to the UPF0319 family.</text>
</comment>
<accession>A0A1Z2SGN4</accession>
<dbReference type="EMBL" id="CP018835">
    <property type="protein sequence ID" value="ASA56350.1"/>
    <property type="molecule type" value="Genomic_DNA"/>
</dbReference>
<dbReference type="KEGG" id="vga:BSQ33_12010"/>
<evidence type="ECO:0000256" key="2">
    <source>
        <dbReference type="ARBA" id="ARBA00022729"/>
    </source>
</evidence>
<evidence type="ECO:0000313" key="4">
    <source>
        <dbReference type="Proteomes" id="UP000196708"/>
    </source>
</evidence>
<name>A0A1Z2SGN4_VIBGA</name>
<evidence type="ECO:0000256" key="1">
    <source>
        <dbReference type="ARBA" id="ARBA00008490"/>
    </source>
</evidence>
<dbReference type="Pfam" id="PF09829">
    <property type="entry name" value="DUF2057"/>
    <property type="match status" value="1"/>
</dbReference>
<keyword evidence="2" id="KW-0732">Signal</keyword>
<dbReference type="InterPro" id="IPR018635">
    <property type="entry name" value="UPF0319"/>
</dbReference>
<dbReference type="AlphaFoldDB" id="A0A1Z2SGN4"/>
<gene>
    <name evidence="3" type="ORF">BSQ33_12010</name>
</gene>
<organism evidence="3 4">
    <name type="scientific">Vibrio gazogenes</name>
    <dbReference type="NCBI Taxonomy" id="687"/>
    <lineage>
        <taxon>Bacteria</taxon>
        <taxon>Pseudomonadati</taxon>
        <taxon>Pseudomonadota</taxon>
        <taxon>Gammaproteobacteria</taxon>
        <taxon>Vibrionales</taxon>
        <taxon>Vibrionaceae</taxon>
        <taxon>Vibrio</taxon>
    </lineage>
</organism>
<evidence type="ECO:0008006" key="5">
    <source>
        <dbReference type="Google" id="ProtNLM"/>
    </source>
</evidence>
<reference evidence="3 4" key="1">
    <citation type="submission" date="2016-12" db="EMBL/GenBank/DDBJ databases">
        <authorList>
            <person name="Song W.-J."/>
            <person name="Kurnit D.M."/>
        </authorList>
    </citation>
    <scope>NUCLEOTIDE SEQUENCE [LARGE SCALE GENOMIC DNA]</scope>
    <source>
        <strain evidence="3 4">ATCC 43942</strain>
    </source>
</reference>
<sequence>MSSGWTRRSDDVGMVARWSSHHRFMNTSTSLKEVILKRIVFILGVLAGSFSCAALAAELTLPRSVELLALDGQKVAHTAVVKLPEGQHQFVFRYEESLRFGSHKKKYQSTPLIVSIPFSESTQMVLHHSRFRDYSAAASAFENGTVEWQVVDPQGELTDLHPVELPGNPGFLPYQNIEAAIGRYNRQHGISMSSDRMVMRTVQGQMTTKPQPPINSRQAVTHDASDTQYAGDFVPQIQAWYLQATDAERKALLKWMIEQQ</sequence>
<dbReference type="Proteomes" id="UP000196708">
    <property type="component" value="Chromosome 1"/>
</dbReference>
<evidence type="ECO:0000313" key="3">
    <source>
        <dbReference type="EMBL" id="ASA56350.1"/>
    </source>
</evidence>
<dbReference type="PANTHER" id="PTHR38108:SF1">
    <property type="entry name" value="UPF0319 PROTEIN YCCT"/>
    <property type="match status" value="1"/>
</dbReference>